<evidence type="ECO:0000256" key="2">
    <source>
        <dbReference type="SAM" id="Phobius"/>
    </source>
</evidence>
<dbReference type="Proteomes" id="UP000000305">
    <property type="component" value="Unassembled WGS sequence"/>
</dbReference>
<evidence type="ECO:0000313" key="5">
    <source>
        <dbReference type="Proteomes" id="UP000000305"/>
    </source>
</evidence>
<keyword evidence="5" id="KW-1185">Reference proteome</keyword>
<dbReference type="InParanoid" id="E9G438"/>
<accession>E9G438</accession>
<dbReference type="PhylomeDB" id="E9G438"/>
<feature type="transmembrane region" description="Helical" evidence="2">
    <location>
        <begin position="662"/>
        <end position="692"/>
    </location>
</feature>
<dbReference type="EMBL" id="GL732531">
    <property type="protein sequence ID" value="EFX86075.1"/>
    <property type="molecule type" value="Genomic_DNA"/>
</dbReference>
<dbReference type="KEGG" id="dpx:DAPPUDRAFT_313378"/>
<reference evidence="4 5" key="1">
    <citation type="journal article" date="2011" name="Science">
        <title>The ecoresponsive genome of Daphnia pulex.</title>
        <authorList>
            <person name="Colbourne J.K."/>
            <person name="Pfrender M.E."/>
            <person name="Gilbert D."/>
            <person name="Thomas W.K."/>
            <person name="Tucker A."/>
            <person name="Oakley T.H."/>
            <person name="Tokishita S."/>
            <person name="Aerts A."/>
            <person name="Arnold G.J."/>
            <person name="Basu M.K."/>
            <person name="Bauer D.J."/>
            <person name="Caceres C.E."/>
            <person name="Carmel L."/>
            <person name="Casola C."/>
            <person name="Choi J.H."/>
            <person name="Detter J.C."/>
            <person name="Dong Q."/>
            <person name="Dusheyko S."/>
            <person name="Eads B.D."/>
            <person name="Frohlich T."/>
            <person name="Geiler-Samerotte K.A."/>
            <person name="Gerlach D."/>
            <person name="Hatcher P."/>
            <person name="Jogdeo S."/>
            <person name="Krijgsveld J."/>
            <person name="Kriventseva E.V."/>
            <person name="Kultz D."/>
            <person name="Laforsch C."/>
            <person name="Lindquist E."/>
            <person name="Lopez J."/>
            <person name="Manak J.R."/>
            <person name="Muller J."/>
            <person name="Pangilinan J."/>
            <person name="Patwardhan R.P."/>
            <person name="Pitluck S."/>
            <person name="Pritham E.J."/>
            <person name="Rechtsteiner A."/>
            <person name="Rho M."/>
            <person name="Rogozin I.B."/>
            <person name="Sakarya O."/>
            <person name="Salamov A."/>
            <person name="Schaack S."/>
            <person name="Shapiro H."/>
            <person name="Shiga Y."/>
            <person name="Skalitzky C."/>
            <person name="Smith Z."/>
            <person name="Souvorov A."/>
            <person name="Sung W."/>
            <person name="Tang Z."/>
            <person name="Tsuchiya D."/>
            <person name="Tu H."/>
            <person name="Vos H."/>
            <person name="Wang M."/>
            <person name="Wolf Y.I."/>
            <person name="Yamagata H."/>
            <person name="Yamada T."/>
            <person name="Ye Y."/>
            <person name="Shaw J.R."/>
            <person name="Andrews J."/>
            <person name="Crease T.J."/>
            <person name="Tang H."/>
            <person name="Lucas S.M."/>
            <person name="Robertson H.M."/>
            <person name="Bork P."/>
            <person name="Koonin E.V."/>
            <person name="Zdobnov E.M."/>
            <person name="Grigoriev I.V."/>
            <person name="Lynch M."/>
            <person name="Boore J.L."/>
        </authorList>
    </citation>
    <scope>NUCLEOTIDE SEQUENCE [LARGE SCALE GENOMIC DNA]</scope>
</reference>
<dbReference type="InterPro" id="IPR015925">
    <property type="entry name" value="Ryanodine_IP3_receptor"/>
</dbReference>
<gene>
    <name evidence="4" type="ORF">DAPPUDRAFT_313378</name>
</gene>
<dbReference type="PANTHER" id="PTHR45816">
    <property type="entry name" value="MIR DOMAIN-CONTAINING PROTEIN"/>
    <property type="match status" value="1"/>
</dbReference>
<dbReference type="InterPro" id="IPR013662">
    <property type="entry name" value="RIH_assoc-dom"/>
</dbReference>
<protein>
    <recommendedName>
        <fullName evidence="3">RyR/IP3R Homology associated domain-containing protein</fullName>
    </recommendedName>
</protein>
<evidence type="ECO:0000256" key="1">
    <source>
        <dbReference type="SAM" id="Coils"/>
    </source>
</evidence>
<feature type="transmembrane region" description="Helical" evidence="2">
    <location>
        <begin position="704"/>
        <end position="725"/>
    </location>
</feature>
<evidence type="ECO:0000259" key="3">
    <source>
        <dbReference type="Pfam" id="PF08454"/>
    </source>
</evidence>
<sequence>MFAHRFFCLLKDPGFDFPGLFAGYHNEPVRLLALCTMGKNVYTEIKCHSLLTLDDIVAMVSHKDCIPEVKEVYINFLNHCYIDTEVEVKEIYTSSHMWSLFERSFLVDMARCASATHDRKHADTALEHYVTSSAVSVVTTFFRSPFSDQSTAVQTRQPVFVQLLQIAFRLSQCAWLSSSQRHSVESCIRTLSDMARSRSIAIPSDLDNQVTSLFNKPALHLGASKASKIFRSSRLQSAHLSRESSQSQLSVRFDRTIIEGLQDIVVLLEAQLHPLVQAESSVIVDVLYRPEYLFQPGTEARKKCDNGGFIRRLIKHTERLLEDKEEKLCIQVYTLRQMMNFDVHNGEKLTTATDSDMESKLSAKVLVMLPVFRFLQLLCENHNRDLQNFLRAQSNKNSYNLVSETLMFLDCICGSTTGELGLLGLYINEHNVALINQTLETLTEYCQGPCHENQNCIATHESNGLDIITALLLTDINPLGQRRMDLVLELKNNASKLLLAVMESRGDSENAERILYNMNPRQLVDVACKAYHQKLVGGEEAASPKEVGHNIYILCHQLAQHNKELAALMKPPPVDGVSGDAALQYYANHTAQIEIVRHDRTMEQIVFPIPEMCEYLTNDTKVRVFHSAERDDQGSKVAAFFEGVDDMFDEMKWQKKLRGQPFLFWVSSHMSIWSQILFNLAVIINLIVAFFYPFDTDGPAPDPGTHLSGLIWAVMLLSAAVAITLPKPSGIRTLVMTVILRLICSAGPQPTLMLLGTATVVLKGVHLLSIMGNAGTLSRQLAELRDQMTEHRKQKQRMVLLNSAPAYFHHLSQ</sequence>
<feature type="coiled-coil region" evidence="1">
    <location>
        <begin position="774"/>
        <end position="801"/>
    </location>
</feature>
<organism evidence="4 5">
    <name type="scientific">Daphnia pulex</name>
    <name type="common">Water flea</name>
    <dbReference type="NCBI Taxonomy" id="6669"/>
    <lineage>
        <taxon>Eukaryota</taxon>
        <taxon>Metazoa</taxon>
        <taxon>Ecdysozoa</taxon>
        <taxon>Arthropoda</taxon>
        <taxon>Crustacea</taxon>
        <taxon>Branchiopoda</taxon>
        <taxon>Diplostraca</taxon>
        <taxon>Cladocera</taxon>
        <taxon>Anomopoda</taxon>
        <taxon>Daphniidae</taxon>
        <taxon>Daphnia</taxon>
    </lineage>
</organism>
<dbReference type="HOGENOM" id="CLU_347251_0_0_1"/>
<keyword evidence="2" id="KW-0472">Membrane</keyword>
<keyword evidence="2" id="KW-1133">Transmembrane helix</keyword>
<dbReference type="Pfam" id="PF08454">
    <property type="entry name" value="RIH_assoc"/>
    <property type="match status" value="1"/>
</dbReference>
<dbReference type="OrthoDB" id="76898at2759"/>
<feature type="domain" description="RyR/IP3R Homology associated" evidence="3">
    <location>
        <begin position="364"/>
        <end position="472"/>
    </location>
</feature>
<keyword evidence="1" id="KW-0175">Coiled coil</keyword>
<dbReference type="eggNOG" id="KOG3533">
    <property type="taxonomic scope" value="Eukaryota"/>
</dbReference>
<dbReference type="AlphaFoldDB" id="E9G438"/>
<proteinExistence type="predicted"/>
<dbReference type="GO" id="GO:0006816">
    <property type="term" value="P:calcium ion transport"/>
    <property type="evidence" value="ECO:0007669"/>
    <property type="project" value="InterPro"/>
</dbReference>
<dbReference type="STRING" id="6669.E9G438"/>
<dbReference type="PANTHER" id="PTHR45816:SF4">
    <property type="entry name" value="RYR_IP3R HOMOLOGY ASSOCIATED DOMAIN-CONTAINING PROTEIN"/>
    <property type="match status" value="1"/>
</dbReference>
<name>E9G438_DAPPU</name>
<evidence type="ECO:0000313" key="4">
    <source>
        <dbReference type="EMBL" id="EFX86075.1"/>
    </source>
</evidence>
<keyword evidence="2" id="KW-0812">Transmembrane</keyword>